<comment type="subcellular location">
    <subcellularLocation>
        <location evidence="2">Nucleus</location>
    </subcellularLocation>
</comment>
<dbReference type="PANTHER" id="PTHR20835">
    <property type="entry name" value="E3 UBIQUITIN-PROTEIN LIGASE PPP1R11-RELATED"/>
    <property type="match status" value="1"/>
</dbReference>
<dbReference type="AlphaFoldDB" id="A0A433DIM0"/>
<dbReference type="GO" id="GO:0008157">
    <property type="term" value="F:protein phosphatase 1 binding"/>
    <property type="evidence" value="ECO:0007669"/>
    <property type="project" value="TreeGrafter"/>
</dbReference>
<accession>A0A433DIM0</accession>
<organism evidence="4 5">
    <name type="scientific">Jimgerdemannia flammicorona</name>
    <dbReference type="NCBI Taxonomy" id="994334"/>
    <lineage>
        <taxon>Eukaryota</taxon>
        <taxon>Fungi</taxon>
        <taxon>Fungi incertae sedis</taxon>
        <taxon>Mucoromycota</taxon>
        <taxon>Mucoromycotina</taxon>
        <taxon>Endogonomycetes</taxon>
        <taxon>Endogonales</taxon>
        <taxon>Endogonaceae</taxon>
        <taxon>Jimgerdemannia</taxon>
    </lineage>
</organism>
<proteinExistence type="inferred from homology"/>
<name>A0A433DIM0_9FUNG</name>
<dbReference type="Pfam" id="PF07491">
    <property type="entry name" value="PPI_Ypi1"/>
    <property type="match status" value="1"/>
</dbReference>
<feature type="compositionally biased region" description="Polar residues" evidence="3">
    <location>
        <begin position="1"/>
        <end position="11"/>
    </location>
</feature>
<reference evidence="4 5" key="1">
    <citation type="journal article" date="2018" name="New Phytol.">
        <title>Phylogenomics of Endogonaceae and evolution of mycorrhizas within Mucoromycota.</title>
        <authorList>
            <person name="Chang Y."/>
            <person name="Desiro A."/>
            <person name="Na H."/>
            <person name="Sandor L."/>
            <person name="Lipzen A."/>
            <person name="Clum A."/>
            <person name="Barry K."/>
            <person name="Grigoriev I.V."/>
            <person name="Martin F.M."/>
            <person name="Stajich J.E."/>
            <person name="Smith M.E."/>
            <person name="Bonito G."/>
            <person name="Spatafora J.W."/>
        </authorList>
    </citation>
    <scope>NUCLEOTIDE SEQUENCE [LARGE SCALE GENOMIC DNA]</scope>
    <source>
        <strain evidence="4 5">GMNB39</strain>
    </source>
</reference>
<comment type="similarity">
    <text evidence="1 2">Belongs to the YPI1 family.</text>
</comment>
<evidence type="ECO:0000256" key="1">
    <source>
        <dbReference type="ARBA" id="ARBA00005605"/>
    </source>
</evidence>
<dbReference type="InterPro" id="IPR011107">
    <property type="entry name" value="PPI_Ypi1"/>
</dbReference>
<evidence type="ECO:0000313" key="4">
    <source>
        <dbReference type="EMBL" id="RUP50635.1"/>
    </source>
</evidence>
<keyword evidence="5" id="KW-1185">Reference proteome</keyword>
<keyword evidence="2" id="KW-0539">Nucleus</keyword>
<evidence type="ECO:0000313" key="5">
    <source>
        <dbReference type="Proteomes" id="UP000268093"/>
    </source>
</evidence>
<protein>
    <recommendedName>
        <fullName evidence="2">Type 1 phosphatases regulator</fullName>
    </recommendedName>
</protein>
<comment type="caution">
    <text evidence="4">The sequence shown here is derived from an EMBL/GenBank/DDBJ whole genome shotgun (WGS) entry which is preliminary data.</text>
</comment>
<dbReference type="EMBL" id="RBNI01001290">
    <property type="protein sequence ID" value="RUP50635.1"/>
    <property type="molecule type" value="Genomic_DNA"/>
</dbReference>
<dbReference type="GO" id="GO:0004865">
    <property type="term" value="F:protein serine/threonine phosphatase inhibitor activity"/>
    <property type="evidence" value="ECO:0007669"/>
    <property type="project" value="UniProtKB-UniRule"/>
</dbReference>
<sequence>MAGNMTRTRTQGPIPASYASRTLILDPTETPEQGEGSAEDGSQSTSSVGILRLRGDLSARASRKIKWDDKVVDNEGMGKKKSKICCIYHKVRPFGESSDESDSDSDSDSGSDSDSDRARPMTVTTIITTARPSGRTLELRAPMRTRGSRDINVSI</sequence>
<feature type="region of interest" description="Disordered" evidence="3">
    <location>
        <begin position="1"/>
        <end position="51"/>
    </location>
</feature>
<dbReference type="GO" id="GO:0005634">
    <property type="term" value="C:nucleus"/>
    <property type="evidence" value="ECO:0007669"/>
    <property type="project" value="UniProtKB-SubCell"/>
</dbReference>
<dbReference type="Proteomes" id="UP000268093">
    <property type="component" value="Unassembled WGS sequence"/>
</dbReference>
<comment type="function">
    <text evidence="2">Regulator of type 1 phosphatases which maintains protein phosphatase activity under strict control.</text>
</comment>
<feature type="compositionally biased region" description="Acidic residues" evidence="3">
    <location>
        <begin position="97"/>
        <end position="113"/>
    </location>
</feature>
<evidence type="ECO:0000256" key="2">
    <source>
        <dbReference type="RuleBase" id="RU367162"/>
    </source>
</evidence>
<feature type="region of interest" description="Disordered" evidence="3">
    <location>
        <begin position="94"/>
        <end position="122"/>
    </location>
</feature>
<gene>
    <name evidence="4" type="ORF">BC936DRAFT_138307</name>
</gene>
<dbReference type="OrthoDB" id="405996at2759"/>
<dbReference type="PANTHER" id="PTHR20835:SF0">
    <property type="entry name" value="E3 UBIQUITIN-PROTEIN LIGASE PPP1R11"/>
    <property type="match status" value="1"/>
</dbReference>
<evidence type="ECO:0000256" key="3">
    <source>
        <dbReference type="SAM" id="MobiDB-lite"/>
    </source>
</evidence>